<evidence type="ECO:0000256" key="5">
    <source>
        <dbReference type="ARBA" id="ARBA00023244"/>
    </source>
</evidence>
<dbReference type="HAMAP" id="MF_00323">
    <property type="entry name" value="Ferrochelatase"/>
    <property type="match status" value="1"/>
</dbReference>
<dbReference type="SUPFAM" id="SSF53800">
    <property type="entry name" value="Chelatase"/>
    <property type="match status" value="1"/>
</dbReference>
<keyword evidence="11" id="KW-1185">Reference proteome</keyword>
<evidence type="ECO:0000256" key="9">
    <source>
        <dbReference type="SAM" id="MobiDB-lite"/>
    </source>
</evidence>
<feature type="binding site" evidence="7">
    <location>
        <position position="81"/>
    </location>
    <ligand>
        <name>Fe-coproporphyrin III</name>
        <dbReference type="ChEBI" id="CHEBI:68438"/>
    </ligand>
</feature>
<protein>
    <recommendedName>
        <fullName evidence="7">Coproporphyrin III ferrochelatase</fullName>
        <ecNumber evidence="7">4.99.1.9</ecNumber>
    </recommendedName>
</protein>
<keyword evidence="7" id="KW-0479">Metal-binding</keyword>
<evidence type="ECO:0000313" key="10">
    <source>
        <dbReference type="EMBL" id="MVT25675.1"/>
    </source>
</evidence>
<dbReference type="AlphaFoldDB" id="A0A7K1UGS7"/>
<feature type="binding site" evidence="7">
    <location>
        <position position="150"/>
    </location>
    <ligand>
        <name>Fe-coproporphyrin III</name>
        <dbReference type="ChEBI" id="CHEBI:68438"/>
    </ligand>
</feature>
<feature type="region of interest" description="Disordered" evidence="9">
    <location>
        <begin position="1"/>
        <end position="25"/>
    </location>
</feature>
<reference evidence="10 11" key="1">
    <citation type="submission" date="2019-12" db="EMBL/GenBank/DDBJ databases">
        <title>Nesterenkonia muleiensis sp. nov., a novel actinobacterium isolated from sap of Populus euphratica.</title>
        <authorList>
            <person name="Wang R."/>
        </authorList>
    </citation>
    <scope>NUCLEOTIDE SEQUENCE [LARGE SCALE GENOMIC DNA]</scope>
    <source>
        <strain evidence="10 11">F10</strain>
    </source>
</reference>
<dbReference type="CDD" id="cd00419">
    <property type="entry name" value="Ferrochelatase_C"/>
    <property type="match status" value="1"/>
</dbReference>
<dbReference type="OrthoDB" id="9776380at2"/>
<comment type="similarity">
    <text evidence="7 8">Belongs to the ferrochelatase family.</text>
</comment>
<dbReference type="GO" id="GO:0046872">
    <property type="term" value="F:metal ion binding"/>
    <property type="evidence" value="ECO:0007669"/>
    <property type="project" value="UniProtKB-KW"/>
</dbReference>
<gene>
    <name evidence="7" type="primary">cpfC</name>
    <name evidence="10" type="ORF">GNZ21_04740</name>
</gene>
<dbReference type="PANTHER" id="PTHR11108:SF1">
    <property type="entry name" value="FERROCHELATASE, MITOCHONDRIAL"/>
    <property type="match status" value="1"/>
</dbReference>
<keyword evidence="5 7" id="KW-0627">Porphyrin biosynthesis</keyword>
<keyword evidence="3 7" id="KW-0350">Heme biosynthesis</keyword>
<evidence type="ECO:0000256" key="6">
    <source>
        <dbReference type="ARBA" id="ARBA00024536"/>
    </source>
</evidence>
<dbReference type="InterPro" id="IPR033644">
    <property type="entry name" value="Ferrochelatase_C"/>
</dbReference>
<dbReference type="PANTHER" id="PTHR11108">
    <property type="entry name" value="FERROCHELATASE"/>
    <property type="match status" value="1"/>
</dbReference>
<evidence type="ECO:0000256" key="2">
    <source>
        <dbReference type="ARBA" id="ARBA00023004"/>
    </source>
</evidence>
<dbReference type="NCBIfam" id="NF000689">
    <property type="entry name" value="PRK00035.2-1"/>
    <property type="match status" value="1"/>
</dbReference>
<dbReference type="InterPro" id="IPR033659">
    <property type="entry name" value="Ferrochelatase_N"/>
</dbReference>
<comment type="caution">
    <text evidence="10">The sequence shown here is derived from an EMBL/GenBank/DDBJ whole genome shotgun (WGS) entry which is preliminary data.</text>
</comment>
<organism evidence="10 11">
    <name type="scientific">Nesterenkonia alkaliphila</name>
    <dbReference type="NCBI Taxonomy" id="1463631"/>
    <lineage>
        <taxon>Bacteria</taxon>
        <taxon>Bacillati</taxon>
        <taxon>Actinomycetota</taxon>
        <taxon>Actinomycetes</taxon>
        <taxon>Micrococcales</taxon>
        <taxon>Micrococcaceae</taxon>
        <taxon>Nesterenkonia</taxon>
    </lineage>
</organism>
<feature type="binding site" evidence="7">
    <location>
        <position position="217"/>
    </location>
    <ligand>
        <name>Fe(2+)</name>
        <dbReference type="ChEBI" id="CHEBI:29033"/>
    </ligand>
</feature>
<proteinExistence type="inferred from homology"/>
<accession>A0A7K1UGS7</accession>
<evidence type="ECO:0000256" key="7">
    <source>
        <dbReference type="HAMAP-Rule" id="MF_00323"/>
    </source>
</evidence>
<dbReference type="InterPro" id="IPR001015">
    <property type="entry name" value="Ferrochelatase"/>
</dbReference>
<evidence type="ECO:0000313" key="11">
    <source>
        <dbReference type="Proteomes" id="UP000460157"/>
    </source>
</evidence>
<comment type="subcellular location">
    <subcellularLocation>
        <location evidence="7">Cytoplasm</location>
    </subcellularLocation>
</comment>
<evidence type="ECO:0000256" key="8">
    <source>
        <dbReference type="RuleBase" id="RU004185"/>
    </source>
</evidence>
<dbReference type="GO" id="GO:0004325">
    <property type="term" value="F:ferrochelatase activity"/>
    <property type="evidence" value="ECO:0007669"/>
    <property type="project" value="UniProtKB-UniRule"/>
</dbReference>
<evidence type="ECO:0000256" key="4">
    <source>
        <dbReference type="ARBA" id="ARBA00023239"/>
    </source>
</evidence>
<dbReference type="Proteomes" id="UP000460157">
    <property type="component" value="Unassembled WGS sequence"/>
</dbReference>
<dbReference type="Pfam" id="PF00762">
    <property type="entry name" value="Ferrochelatase"/>
    <property type="match status" value="1"/>
</dbReference>
<dbReference type="EC" id="4.99.1.9" evidence="7"/>
<dbReference type="Gene3D" id="3.40.50.1400">
    <property type="match status" value="2"/>
</dbReference>
<sequence length="388" mass="42422">MTDTFSPVATDNDDARTASVPQQPAEGELRPYTAILLASFGGPEGQDHVIPFLRNVTRGKGIPDERLEEVATHYRANDGVSPINQQNRDLIAALETELAGREIDLPIYWGNRNWDPYFADAFKQLAADGHQDVLVLVTSAYAGYSSNDQYLEDFERTLAETGLKGQLNLVKVRQFFYDKAFTRPNEEFLAAGVQDVRSQLAGAGRPDGKIKVLFVTHSIPTAVAQRQGPARIKELFGTDVYTAQHQAIADYLMGAVAEAEGIDYQVVFQSRSGSPETPWLEPDINDQIEEDAAAGYAGVVVMPFGFISDHMEVIWDLDTEAKETAQEQGLAFHRAPTVGTHPEFISGLVDIMGEYIAGEGGQPLASGEQTVPGDWSDLTTEGGWDTPL</sequence>
<feature type="binding site" evidence="7">
    <location>
        <position position="312"/>
    </location>
    <ligand>
        <name>Fe(2+)</name>
        <dbReference type="ChEBI" id="CHEBI:29033"/>
    </ligand>
</feature>
<dbReference type="RefSeq" id="WP_157321823.1">
    <property type="nucleotide sequence ID" value="NZ_BMFX01000007.1"/>
</dbReference>
<feature type="region of interest" description="Disordered" evidence="9">
    <location>
        <begin position="360"/>
        <end position="388"/>
    </location>
</feature>
<evidence type="ECO:0000256" key="3">
    <source>
        <dbReference type="ARBA" id="ARBA00023133"/>
    </source>
</evidence>
<dbReference type="EMBL" id="WRPM01000031">
    <property type="protein sequence ID" value="MVT25675.1"/>
    <property type="molecule type" value="Genomic_DNA"/>
</dbReference>
<evidence type="ECO:0000256" key="1">
    <source>
        <dbReference type="ARBA" id="ARBA00004744"/>
    </source>
</evidence>
<dbReference type="UniPathway" id="UPA00252"/>
<comment type="pathway">
    <text evidence="1 7">Porphyrin-containing compound metabolism; protoheme biosynthesis.</text>
</comment>
<dbReference type="GO" id="GO:0005737">
    <property type="term" value="C:cytoplasm"/>
    <property type="evidence" value="ECO:0007669"/>
    <property type="project" value="UniProtKB-SubCell"/>
</dbReference>
<dbReference type="GO" id="GO:0006783">
    <property type="term" value="P:heme biosynthetic process"/>
    <property type="evidence" value="ECO:0007669"/>
    <property type="project" value="UniProtKB-UniRule"/>
</dbReference>
<keyword evidence="7" id="KW-0963">Cytoplasm</keyword>
<comment type="catalytic activity">
    <reaction evidence="6">
        <text>Fe-coproporphyrin III + 2 H(+) = coproporphyrin III + Fe(2+)</text>
        <dbReference type="Rhea" id="RHEA:49572"/>
        <dbReference type="ChEBI" id="CHEBI:15378"/>
        <dbReference type="ChEBI" id="CHEBI:29033"/>
        <dbReference type="ChEBI" id="CHEBI:68438"/>
        <dbReference type="ChEBI" id="CHEBI:131725"/>
        <dbReference type="EC" id="4.99.1.9"/>
    </reaction>
    <physiologicalReaction direction="right-to-left" evidence="6">
        <dbReference type="Rhea" id="RHEA:49574"/>
    </physiologicalReaction>
</comment>
<keyword evidence="4 7" id="KW-0456">Lyase</keyword>
<name>A0A7K1UGS7_9MICC</name>
<keyword evidence="2 7" id="KW-0408">Iron</keyword>
<dbReference type="CDD" id="cd03411">
    <property type="entry name" value="Ferrochelatase_N"/>
    <property type="match status" value="1"/>
</dbReference>
<comment type="function">
    <text evidence="7">Involved in coproporphyrin-dependent heme b biosynthesis. Catalyzes the insertion of ferrous iron into coproporphyrin III to form Fe-coproporphyrin III.</text>
</comment>
<comment type="caution">
    <text evidence="7">Lacks conserved residue(s) required for the propagation of feature annotation.</text>
</comment>